<dbReference type="Gene3D" id="3.30.70.2740">
    <property type="match status" value="1"/>
</dbReference>
<dbReference type="FunFam" id="1.10.45.10:FF:000001">
    <property type="entry name" value="D-lactate dehydrogenase mitochondrial"/>
    <property type="match status" value="1"/>
</dbReference>
<dbReference type="InterPro" id="IPR016166">
    <property type="entry name" value="FAD-bd_PCMH"/>
</dbReference>
<accession>L0A6H1</accession>
<comment type="similarity">
    <text evidence="2">Belongs to the FAD-binding oxidoreductase/transferase type 4 family.</text>
</comment>
<evidence type="ECO:0000256" key="5">
    <source>
        <dbReference type="ARBA" id="ARBA00022946"/>
    </source>
</evidence>
<dbReference type="GO" id="GO:0004458">
    <property type="term" value="F:D-lactate dehydrogenase (cytochrome) activity"/>
    <property type="evidence" value="ECO:0007669"/>
    <property type="project" value="UniProtKB-EC"/>
</dbReference>
<geneLocation type="plasmid" evidence="9 10">
    <name>pDEIPE01</name>
</geneLocation>
<dbReference type="InterPro" id="IPR006094">
    <property type="entry name" value="Oxid_FAD_bind_N"/>
</dbReference>
<dbReference type="Pfam" id="PF01565">
    <property type="entry name" value="FAD_binding_4"/>
    <property type="match status" value="1"/>
</dbReference>
<dbReference type="GO" id="GO:0071949">
    <property type="term" value="F:FAD binding"/>
    <property type="evidence" value="ECO:0007669"/>
    <property type="project" value="InterPro"/>
</dbReference>
<dbReference type="InterPro" id="IPR016171">
    <property type="entry name" value="Vanillyl_alc_oxidase_C-sub2"/>
</dbReference>
<dbReference type="GO" id="GO:1903457">
    <property type="term" value="P:lactate catabolic process"/>
    <property type="evidence" value="ECO:0007669"/>
    <property type="project" value="TreeGrafter"/>
</dbReference>
<keyword evidence="6" id="KW-0560">Oxidoreductase</keyword>
<dbReference type="InterPro" id="IPR004113">
    <property type="entry name" value="FAD-bd_oxidored_4_C"/>
</dbReference>
<dbReference type="PROSITE" id="PS51387">
    <property type="entry name" value="FAD_PCMH"/>
    <property type="match status" value="1"/>
</dbReference>
<dbReference type="GO" id="GO:0008720">
    <property type="term" value="F:D-lactate dehydrogenase (NAD+) activity"/>
    <property type="evidence" value="ECO:0007669"/>
    <property type="project" value="TreeGrafter"/>
</dbReference>
<evidence type="ECO:0000256" key="2">
    <source>
        <dbReference type="ARBA" id="ARBA00008000"/>
    </source>
</evidence>
<evidence type="ECO:0000256" key="6">
    <source>
        <dbReference type="ARBA" id="ARBA00023002"/>
    </source>
</evidence>
<dbReference type="InterPro" id="IPR016164">
    <property type="entry name" value="FAD-linked_Oxase-like_C"/>
</dbReference>
<sequence>MTTVPTDDAFAELHSRLGAKLSRAPGDLNAHGYDEGGSLQHYPPHAVVFAENEQDVVDTLAFAARHGVPVTPWAAGSGLEGNALPVRGGISLDVTRMNRVLRLDPDNFSATVEPGVLYPELSRLARPHGLFFAVDPGAEASLGGMAATGASGTGAVRYGTMRDNVLEMRVALTDGRVIRVGSRARKSSAGYDLKNLFVGSEGTLGVITQLTVKLHPLPATLASLRASFPTVESAVQAAVLVMGAGVRPERLELVDANTVQAVNAYKNTRYDETPTLWIELSGRDETDLQTQLNLVMDLCGETDGYGFERATTEGERLALWTARHHAYYAIRALFPGHRIQSTDVCVPIAELPGAIRETQRLLDAHDIHGPILGHVGDGNYHVSLHAPGDDTAAWARTQEVLKGMVAYAHGVGGTCTGEHAVGLNKRKYMRAEHGEALDVMRSIKQLLDPQGILNPGKIFPDE</sequence>
<comment type="cofactor">
    <cofactor evidence="1">
        <name>FAD</name>
        <dbReference type="ChEBI" id="CHEBI:57692"/>
    </cofactor>
</comment>
<dbReference type="AlphaFoldDB" id="L0A6H1"/>
<evidence type="ECO:0000256" key="3">
    <source>
        <dbReference type="ARBA" id="ARBA00022630"/>
    </source>
</evidence>
<name>L0A6H1_DEIPD</name>
<dbReference type="FunFam" id="3.30.465.10:FF:000016">
    <property type="entry name" value="probable D-lactate dehydrogenase, mitochondrial"/>
    <property type="match status" value="1"/>
</dbReference>
<evidence type="ECO:0000259" key="8">
    <source>
        <dbReference type="PROSITE" id="PS51387"/>
    </source>
</evidence>
<evidence type="ECO:0000256" key="4">
    <source>
        <dbReference type="ARBA" id="ARBA00022827"/>
    </source>
</evidence>
<evidence type="ECO:0000313" key="10">
    <source>
        <dbReference type="Proteomes" id="UP000010467"/>
    </source>
</evidence>
<dbReference type="InterPro" id="IPR036318">
    <property type="entry name" value="FAD-bd_PCMH-like_sf"/>
</dbReference>
<evidence type="ECO:0000256" key="1">
    <source>
        <dbReference type="ARBA" id="ARBA00001974"/>
    </source>
</evidence>
<keyword evidence="4" id="KW-0274">FAD</keyword>
<dbReference type="Gene3D" id="3.30.465.10">
    <property type="match status" value="1"/>
</dbReference>
<evidence type="ECO:0000256" key="7">
    <source>
        <dbReference type="ARBA" id="ARBA00038897"/>
    </source>
</evidence>
<proteinExistence type="inferred from homology"/>
<keyword evidence="5" id="KW-0809">Transit peptide</keyword>
<dbReference type="PANTHER" id="PTHR11748">
    <property type="entry name" value="D-LACTATE DEHYDROGENASE"/>
    <property type="match status" value="1"/>
</dbReference>
<evidence type="ECO:0000313" key="9">
    <source>
        <dbReference type="EMBL" id="AFZ69483.1"/>
    </source>
</evidence>
<reference evidence="10" key="1">
    <citation type="submission" date="2012-03" db="EMBL/GenBank/DDBJ databases">
        <title>Complete sequence of plasmid 1 of Deinococcus peraridilitoris DSM 19664.</title>
        <authorList>
            <person name="Lucas S."/>
            <person name="Copeland A."/>
            <person name="Lapidus A."/>
            <person name="Glavina del Rio T."/>
            <person name="Dalin E."/>
            <person name="Tice H."/>
            <person name="Bruce D."/>
            <person name="Goodwin L."/>
            <person name="Pitluck S."/>
            <person name="Peters L."/>
            <person name="Mikhailova N."/>
            <person name="Lu M."/>
            <person name="Kyrpides N."/>
            <person name="Mavromatis K."/>
            <person name="Ivanova N."/>
            <person name="Brettin T."/>
            <person name="Detter J.C."/>
            <person name="Han C."/>
            <person name="Larimer F."/>
            <person name="Land M."/>
            <person name="Hauser L."/>
            <person name="Markowitz V."/>
            <person name="Cheng J.-F."/>
            <person name="Hugenholtz P."/>
            <person name="Woyke T."/>
            <person name="Wu D."/>
            <person name="Pukall R."/>
            <person name="Steenblock K."/>
            <person name="Brambilla E."/>
            <person name="Klenk H.-P."/>
            <person name="Eisen J.A."/>
        </authorList>
    </citation>
    <scope>NUCLEOTIDE SEQUENCE [LARGE SCALE GENOMIC DNA]</scope>
    <source>
        <strain evidence="10">DSM 19664 / LMG 22246 / CIP 109416 / KR-200</strain>
        <plasmid evidence="10">Plasmid pDEIPE01</plasmid>
    </source>
</reference>
<dbReference type="InterPro" id="IPR016169">
    <property type="entry name" value="FAD-bd_PCMH_sub2"/>
</dbReference>
<dbReference type="PATRIC" id="fig|937777.3.peg.4129"/>
<dbReference type="SUPFAM" id="SSF55103">
    <property type="entry name" value="FAD-linked oxidases, C-terminal domain"/>
    <property type="match status" value="1"/>
</dbReference>
<dbReference type="OrthoDB" id="9767256at2"/>
<dbReference type="KEGG" id="dpd:Deipe_4110"/>
<keyword evidence="3" id="KW-0285">Flavoprotein</keyword>
<gene>
    <name evidence="9" type="ordered locus">Deipe_4110</name>
</gene>
<dbReference type="FunFam" id="3.30.70.2740:FF:000001">
    <property type="entry name" value="D-lactate dehydrogenase mitochondrial"/>
    <property type="match status" value="1"/>
</dbReference>
<dbReference type="EC" id="1.1.2.4" evidence="7"/>
<dbReference type="HOGENOM" id="CLU_017779_3_0_0"/>
<keyword evidence="9" id="KW-0614">Plasmid</keyword>
<dbReference type="SUPFAM" id="SSF56176">
    <property type="entry name" value="FAD-binding/transporter-associated domain-like"/>
    <property type="match status" value="1"/>
</dbReference>
<dbReference type="Gene3D" id="1.10.45.10">
    <property type="entry name" value="Vanillyl-alcohol Oxidase, Chain A, domain 4"/>
    <property type="match status" value="1"/>
</dbReference>
<dbReference type="PANTHER" id="PTHR11748:SF111">
    <property type="entry name" value="D-LACTATE DEHYDROGENASE, MITOCHONDRIAL-RELATED"/>
    <property type="match status" value="1"/>
</dbReference>
<feature type="domain" description="FAD-binding PCMH-type" evidence="8">
    <location>
        <begin position="40"/>
        <end position="217"/>
    </location>
</feature>
<keyword evidence="10" id="KW-1185">Reference proteome</keyword>
<protein>
    <recommendedName>
        <fullName evidence="7">D-lactate dehydrogenase (cytochrome)</fullName>
        <ecNumber evidence="7">1.1.2.4</ecNumber>
    </recommendedName>
</protein>
<dbReference type="RefSeq" id="WP_015231384.1">
    <property type="nucleotide sequence ID" value="NC_019789.1"/>
</dbReference>
<dbReference type="Pfam" id="PF02913">
    <property type="entry name" value="FAD-oxidase_C"/>
    <property type="match status" value="1"/>
</dbReference>
<dbReference type="Proteomes" id="UP000010467">
    <property type="component" value="Plasmid pDEIPE01"/>
</dbReference>
<organism evidence="9 10">
    <name type="scientific">Deinococcus peraridilitoris (strain DSM 19664 / LMG 22246 / CIP 109416 / KR-200)</name>
    <dbReference type="NCBI Taxonomy" id="937777"/>
    <lineage>
        <taxon>Bacteria</taxon>
        <taxon>Thermotogati</taxon>
        <taxon>Deinococcota</taxon>
        <taxon>Deinococci</taxon>
        <taxon>Deinococcales</taxon>
        <taxon>Deinococcaceae</taxon>
        <taxon>Deinococcus</taxon>
    </lineage>
</organism>
<dbReference type="EMBL" id="CP003383">
    <property type="protein sequence ID" value="AFZ69483.1"/>
    <property type="molecule type" value="Genomic_DNA"/>
</dbReference>